<dbReference type="Proteomes" id="UP000663873">
    <property type="component" value="Unassembled WGS sequence"/>
</dbReference>
<evidence type="ECO:0000256" key="1">
    <source>
        <dbReference type="SAM" id="MobiDB-lite"/>
    </source>
</evidence>
<comment type="caution">
    <text evidence="2">The sequence shown here is derived from an EMBL/GenBank/DDBJ whole genome shotgun (WGS) entry which is preliminary data.</text>
</comment>
<reference evidence="2" key="1">
    <citation type="submission" date="2021-02" db="EMBL/GenBank/DDBJ databases">
        <authorList>
            <person name="Nowell W R."/>
        </authorList>
    </citation>
    <scope>NUCLEOTIDE SEQUENCE</scope>
</reference>
<proteinExistence type="predicted"/>
<dbReference type="EMBL" id="CAJOBP010043233">
    <property type="protein sequence ID" value="CAF4771998.1"/>
    <property type="molecule type" value="Genomic_DNA"/>
</dbReference>
<keyword evidence="3" id="KW-1185">Reference proteome</keyword>
<organism evidence="2 3">
    <name type="scientific">Rotaria socialis</name>
    <dbReference type="NCBI Taxonomy" id="392032"/>
    <lineage>
        <taxon>Eukaryota</taxon>
        <taxon>Metazoa</taxon>
        <taxon>Spiralia</taxon>
        <taxon>Gnathifera</taxon>
        <taxon>Rotifera</taxon>
        <taxon>Eurotatoria</taxon>
        <taxon>Bdelloidea</taxon>
        <taxon>Philodinida</taxon>
        <taxon>Philodinidae</taxon>
        <taxon>Rotaria</taxon>
    </lineage>
</organism>
<accession>A0A821MSN9</accession>
<feature type="region of interest" description="Disordered" evidence="1">
    <location>
        <begin position="1"/>
        <end position="24"/>
    </location>
</feature>
<feature type="compositionally biased region" description="Polar residues" evidence="1">
    <location>
        <begin position="1"/>
        <end position="11"/>
    </location>
</feature>
<evidence type="ECO:0000313" key="3">
    <source>
        <dbReference type="Proteomes" id="UP000663873"/>
    </source>
</evidence>
<gene>
    <name evidence="2" type="ORF">UJA718_LOCUS39956</name>
</gene>
<evidence type="ECO:0000313" key="2">
    <source>
        <dbReference type="EMBL" id="CAF4771998.1"/>
    </source>
</evidence>
<protein>
    <submittedName>
        <fullName evidence="2">Uncharacterized protein</fullName>
    </submittedName>
</protein>
<sequence length="24" mass="2873">GSYSQHINQRNKYCRPDQADTEFD</sequence>
<dbReference type="AlphaFoldDB" id="A0A821MSN9"/>
<name>A0A821MSN9_9BILA</name>
<feature type="non-terminal residue" evidence="2">
    <location>
        <position position="1"/>
    </location>
</feature>